<dbReference type="EMBL" id="SNRY01000935">
    <property type="protein sequence ID" value="KAA6335033.1"/>
    <property type="molecule type" value="Genomic_DNA"/>
</dbReference>
<accession>A0A5J4RPL0</accession>
<protein>
    <recommendedName>
        <fullName evidence="2">Replication initiation protein</fullName>
    </recommendedName>
</protein>
<sequence length="318" mass="37978">MIDQITFVKSGLQENEIMTIVETNHLQTNTKAGKPYYDNADTKNLEQQRGVFIRIETTGKLKIECNLHKYHNEINGNSRTNYNLFTMAEAIPAIDSLLKEKNIHPENLRVYNYEIGLNLNVSNDCRLYLDKMQSIGAIGEEKKLYVNPRYKDERIKTTVFHRATRKYYKVYDKNFEAKDKKRTDIPDYPILRIETVNRRVENQTIATFFNPDYLNRLTEQFFREWRTVQFEREVRMPQRASYKKQNLCKQIIELGKEKVLQDATDQNKNGTLSDKQYRSIREFIRDKWDMIKPQIQFIPSPEETEFRDLLKTYYPLLK</sequence>
<gene>
    <name evidence="1" type="ORF">EZS27_016696</name>
</gene>
<comment type="caution">
    <text evidence="1">The sequence shown here is derived from an EMBL/GenBank/DDBJ whole genome shotgun (WGS) entry which is preliminary data.</text>
</comment>
<evidence type="ECO:0000313" key="1">
    <source>
        <dbReference type="EMBL" id="KAA6335033.1"/>
    </source>
</evidence>
<organism evidence="1">
    <name type="scientific">termite gut metagenome</name>
    <dbReference type="NCBI Taxonomy" id="433724"/>
    <lineage>
        <taxon>unclassified sequences</taxon>
        <taxon>metagenomes</taxon>
        <taxon>organismal metagenomes</taxon>
    </lineage>
</organism>
<dbReference type="AlphaFoldDB" id="A0A5J4RPL0"/>
<proteinExistence type="predicted"/>
<name>A0A5J4RPL0_9ZZZZ</name>
<reference evidence="1" key="1">
    <citation type="submission" date="2019-03" db="EMBL/GenBank/DDBJ databases">
        <title>Single cell metagenomics reveals metabolic interactions within the superorganism composed of flagellate Streblomastix strix and complex community of Bacteroidetes bacteria on its surface.</title>
        <authorList>
            <person name="Treitli S.C."/>
            <person name="Kolisko M."/>
            <person name="Husnik F."/>
            <person name="Keeling P."/>
            <person name="Hampl V."/>
        </authorList>
    </citation>
    <scope>NUCLEOTIDE SEQUENCE</scope>
    <source>
        <strain evidence="1">STM</strain>
    </source>
</reference>
<evidence type="ECO:0008006" key="2">
    <source>
        <dbReference type="Google" id="ProtNLM"/>
    </source>
</evidence>